<dbReference type="Pfam" id="PF08379">
    <property type="entry name" value="Bact_transglu_N"/>
    <property type="match status" value="1"/>
</dbReference>
<organism evidence="2 3">
    <name type="scientific">Palleronia abyssalis</name>
    <dbReference type="NCBI Taxonomy" id="1501240"/>
    <lineage>
        <taxon>Bacteria</taxon>
        <taxon>Pseudomonadati</taxon>
        <taxon>Pseudomonadota</taxon>
        <taxon>Alphaproteobacteria</taxon>
        <taxon>Rhodobacterales</taxon>
        <taxon>Roseobacteraceae</taxon>
        <taxon>Palleronia</taxon>
    </lineage>
</organism>
<dbReference type="PANTHER" id="PTHR33490">
    <property type="entry name" value="BLR5614 PROTEIN-RELATED"/>
    <property type="match status" value="1"/>
</dbReference>
<evidence type="ECO:0000313" key="2">
    <source>
        <dbReference type="EMBL" id="SPJ23960.1"/>
    </source>
</evidence>
<keyword evidence="2" id="KW-0012">Acyltransferase</keyword>
<dbReference type="Gene3D" id="3.10.620.30">
    <property type="match status" value="1"/>
</dbReference>
<protein>
    <submittedName>
        <fullName evidence="2">Protein-glutamine gamma-glutamyltransferase</fullName>
        <ecNumber evidence="2">2.3.2.13</ecNumber>
    </submittedName>
</protein>
<feature type="domain" description="Transglutaminase-like" evidence="1">
    <location>
        <begin position="160"/>
        <end position="225"/>
    </location>
</feature>
<dbReference type="EC" id="2.3.2.13" evidence="2"/>
<keyword evidence="3" id="KW-1185">Reference proteome</keyword>
<reference evidence="2 3" key="1">
    <citation type="submission" date="2018-03" db="EMBL/GenBank/DDBJ databases">
        <authorList>
            <person name="Keele B.F."/>
        </authorList>
    </citation>
    <scope>NUCLEOTIDE SEQUENCE [LARGE SCALE GENOMIC DNA]</scope>
    <source>
        <strain evidence="2 3">CECT 8504</strain>
    </source>
</reference>
<proteinExistence type="predicted"/>
<dbReference type="RefSeq" id="WP_108893814.1">
    <property type="nucleotide sequence ID" value="NZ_ONZF01000003.1"/>
</dbReference>
<dbReference type="EMBL" id="ONZF01000003">
    <property type="protein sequence ID" value="SPJ23960.1"/>
    <property type="molecule type" value="Genomic_DNA"/>
</dbReference>
<gene>
    <name evidence="2" type="primary">tgpA</name>
    <name evidence="2" type="ORF">PAA8504_01781</name>
</gene>
<dbReference type="SMART" id="SM00460">
    <property type="entry name" value="TGc"/>
    <property type="match status" value="1"/>
</dbReference>
<name>A0A2R8BUZ9_9RHOB</name>
<sequence length="274" mass="29572">MKLHVTHRTEYTYDAPIRSLVQSLRLWPSEFDGQDVHAWNVGIEGTAVERGAAFRDGAGDWIETVSARDVSQLAIVIAGEVETRDLTGVVRGLREKVPPQAYLRPSNMTRLNQDLRELAQDAVSGIDDELSRAHALSRAVASAIVYTPGSTEADTTATQALEMGKGVCQDQTHAVIAVARAVGMPGRYVVGYLHATSDGTTHQASHAWAEIWVEGLGWVGFDAANGCCPDEKYIRLGSGLDAHAAAPIRGRSLGGGLEDMSVDVRVLDEQQQQQ</sequence>
<dbReference type="SUPFAM" id="SSF54001">
    <property type="entry name" value="Cysteine proteinases"/>
    <property type="match status" value="1"/>
</dbReference>
<keyword evidence="2" id="KW-0808">Transferase</keyword>
<evidence type="ECO:0000259" key="1">
    <source>
        <dbReference type="SMART" id="SM00460"/>
    </source>
</evidence>
<evidence type="ECO:0000313" key="3">
    <source>
        <dbReference type="Proteomes" id="UP000244912"/>
    </source>
</evidence>
<dbReference type="InterPro" id="IPR038765">
    <property type="entry name" value="Papain-like_cys_pep_sf"/>
</dbReference>
<dbReference type="OrthoDB" id="9804023at2"/>
<dbReference type="PANTHER" id="PTHR33490:SF6">
    <property type="entry name" value="SLL1049 PROTEIN"/>
    <property type="match status" value="1"/>
</dbReference>
<accession>A0A2R8BUZ9</accession>
<dbReference type="AlphaFoldDB" id="A0A2R8BUZ9"/>
<dbReference type="InterPro" id="IPR013589">
    <property type="entry name" value="Bac_transglu_N"/>
</dbReference>
<dbReference type="GO" id="GO:0003810">
    <property type="term" value="F:protein-glutamine gamma-glutamyltransferase activity"/>
    <property type="evidence" value="ECO:0007669"/>
    <property type="project" value="UniProtKB-EC"/>
</dbReference>
<dbReference type="InterPro" id="IPR002931">
    <property type="entry name" value="Transglutaminase-like"/>
</dbReference>
<dbReference type="Pfam" id="PF01841">
    <property type="entry name" value="Transglut_core"/>
    <property type="match status" value="1"/>
</dbReference>
<dbReference type="Proteomes" id="UP000244912">
    <property type="component" value="Unassembled WGS sequence"/>
</dbReference>